<organism evidence="1 2">
    <name type="scientific">Mycolicibacterium phlei DSM 43239 = CCUG 21000</name>
    <dbReference type="NCBI Taxonomy" id="1226750"/>
    <lineage>
        <taxon>Bacteria</taxon>
        <taxon>Bacillati</taxon>
        <taxon>Actinomycetota</taxon>
        <taxon>Actinomycetes</taxon>
        <taxon>Mycobacteriales</taxon>
        <taxon>Mycobacteriaceae</taxon>
        <taxon>Mycolicibacterium</taxon>
    </lineage>
</organism>
<proteinExistence type="predicted"/>
<protein>
    <submittedName>
        <fullName evidence="1">Uncharacterized protein</fullName>
    </submittedName>
</protein>
<dbReference type="EMBL" id="ANBP01000018">
    <property type="protein sequence ID" value="KAB7755177.1"/>
    <property type="molecule type" value="Genomic_DNA"/>
</dbReference>
<sequence>MIVLACVGELTLQGTGIRGNGSGCGGGFELVEQVGVVFVESLSGYP</sequence>
<evidence type="ECO:0000313" key="1">
    <source>
        <dbReference type="EMBL" id="KAB7755177.1"/>
    </source>
</evidence>
<comment type="caution">
    <text evidence="1">The sequence shown here is derived from an EMBL/GenBank/DDBJ whole genome shotgun (WGS) entry which is preliminary data.</text>
</comment>
<accession>A0A5N5V254</accession>
<name>A0A5N5V254_MYCPH</name>
<keyword evidence="2" id="KW-1185">Reference proteome</keyword>
<dbReference type="Proteomes" id="UP000325690">
    <property type="component" value="Unassembled WGS sequence"/>
</dbReference>
<dbReference type="AlphaFoldDB" id="A0A5N5V254"/>
<reference evidence="1 2" key="1">
    <citation type="submission" date="2012-10" db="EMBL/GenBank/DDBJ databases">
        <title>The draft sequence of the Mycobacterium pheli genome.</title>
        <authorList>
            <person name="Pettersson B.M.F."/>
            <person name="Das S."/>
            <person name="Dasgupta S."/>
            <person name="Bhattacharya A."/>
            <person name="Kirsebom L.A."/>
        </authorList>
    </citation>
    <scope>NUCLEOTIDE SEQUENCE [LARGE SCALE GENOMIC DNA]</scope>
    <source>
        <strain evidence="1 2">CCUG 21000</strain>
    </source>
</reference>
<evidence type="ECO:0000313" key="2">
    <source>
        <dbReference type="Proteomes" id="UP000325690"/>
    </source>
</evidence>
<gene>
    <name evidence="1" type="ORF">MPHL21000_13730</name>
</gene>